<sequence>MAESLTYADALKILGGRPSRLIGLADRLAAAGLVTWSVAALATGNDMSAALNLFDLKEEIVRFGHDTVRRIAERRNGLSRFDRTQRLAAAHAVLVVSSYFEALEQADPAIGLERFDLTPGEKVAHATGGLPARGGAELVDGLLNDRLPLPEPHVPYESTRAAIRSTYEQMSRRLTAFLRGVAAWDALSGPERARLTRAVAAVPPAALENYEQAFRRLATDNREFEVWANLTRLEALGAGLSEVGTLLGTMAANRPGERPRRHLLRGYRAALSEPIVATGRAPDGVVLPALGDAYVNPRCKVAEVPPAESPADPEFWANEQVREPHAAAFLSGFLTSPRAVQAPLVVLGEPGSGKSKLTEVLAARLPEEDFLPIRVELRQVAAESMIQEQIEQAIHRQSGERVTLPDLLEAADGALPVVILDGFDEMLQAAGVNRYDYLEQVRDLQRRQSALGQPIAVIVTSRTVVADRVRYPAGTVALRLLPFTDDQVRYWLDVWHRHNGALLTARSRRPLPVETVLAHRELARQPLLLLMLAIFDAQDNALQTATGSLGQADLYEALLLDFAFREMRKAPETASLPSDAQRRLAEAELEHLAVAALAMFNRGRQTADEAELDRDLSVLLPQHRDPAVDERAALSPAQRTTGRFFFIHRSEARIHDQRTRTFEFLHPTFAEFLVAWLAVRVLDDLTAVKEVMSARSTAAGGRPDDGFLFAVLSFACVAEREPIVDFLGELLRRRPEERGRRALLCELLDGAPYPHAGRSYTAYEPVTHPVTRRLAAYTANLTVLLVLLSGEGITVAEMFPGSGAAAVERWIGLSRLWKAQLSPSEWDRILKTLRVRVRLADELRIRLSREDGSPVSVLDAFAIAPLGTRPEATDYELFLSGDPGAYDLRVTATSDLGMLVRTLAFLPDWRMGLLLLQSVPSSHALGDRVRFRSADEKAVLPGYRLGRLDHARDAAGDERAALYRESLRAAVAFPELHRLVLLRLRDDVGRLPAAAVLDLLHQANTVRPTDAYLETVNELWHRLPEDGAAGRGVDGRDLVAALVRAVEQRWPDTDLDHLAPGLRVAAAGRRRTADTR</sequence>
<feature type="domain" description="NACHT N-terminal Helical" evidence="1">
    <location>
        <begin position="3"/>
        <end position="231"/>
    </location>
</feature>
<gene>
    <name evidence="2" type="ORF">GCM10023195_65290</name>
</gene>
<dbReference type="EMBL" id="BAABHJ010000027">
    <property type="protein sequence ID" value="GAA4614894.1"/>
    <property type="molecule type" value="Genomic_DNA"/>
</dbReference>
<keyword evidence="3" id="KW-1185">Reference proteome</keyword>
<dbReference type="InterPro" id="IPR027417">
    <property type="entry name" value="P-loop_NTPase"/>
</dbReference>
<proteinExistence type="predicted"/>
<evidence type="ECO:0000313" key="3">
    <source>
        <dbReference type="Proteomes" id="UP001500212"/>
    </source>
</evidence>
<comment type="caution">
    <text evidence="2">The sequence shown here is derived from an EMBL/GenBank/DDBJ whole genome shotgun (WGS) entry which is preliminary data.</text>
</comment>
<dbReference type="Proteomes" id="UP001500212">
    <property type="component" value="Unassembled WGS sequence"/>
</dbReference>
<dbReference type="InterPro" id="IPR054567">
    <property type="entry name" value="NNH7"/>
</dbReference>
<accession>A0ABP8TV20</accession>
<evidence type="ECO:0000313" key="2">
    <source>
        <dbReference type="EMBL" id="GAA4614894.1"/>
    </source>
</evidence>
<protein>
    <recommendedName>
        <fullName evidence="1">NACHT N-terminal Helical domain-containing protein</fullName>
    </recommendedName>
</protein>
<evidence type="ECO:0000259" key="1">
    <source>
        <dbReference type="Pfam" id="PF22738"/>
    </source>
</evidence>
<name>A0ABP8TV20_9ACTN</name>
<dbReference type="SUPFAM" id="SSF52540">
    <property type="entry name" value="P-loop containing nucleoside triphosphate hydrolases"/>
    <property type="match status" value="1"/>
</dbReference>
<dbReference type="Gene3D" id="3.40.50.300">
    <property type="entry name" value="P-loop containing nucleotide triphosphate hydrolases"/>
    <property type="match status" value="1"/>
</dbReference>
<dbReference type="Pfam" id="PF22738">
    <property type="entry name" value="NNH7"/>
    <property type="match status" value="1"/>
</dbReference>
<dbReference type="RefSeq" id="WP_345363237.1">
    <property type="nucleotide sequence ID" value="NZ_BAABHJ010000027.1"/>
</dbReference>
<reference evidence="3" key="1">
    <citation type="journal article" date="2019" name="Int. J. Syst. Evol. Microbiol.">
        <title>The Global Catalogue of Microorganisms (GCM) 10K type strain sequencing project: providing services to taxonomists for standard genome sequencing and annotation.</title>
        <authorList>
            <consortium name="The Broad Institute Genomics Platform"/>
            <consortium name="The Broad Institute Genome Sequencing Center for Infectious Disease"/>
            <person name="Wu L."/>
            <person name="Ma J."/>
        </authorList>
    </citation>
    <scope>NUCLEOTIDE SEQUENCE [LARGE SCALE GENOMIC DNA]</scope>
    <source>
        <strain evidence="3">JCM 17938</strain>
    </source>
</reference>
<organism evidence="2 3">
    <name type="scientific">Actinoallomurus liliacearum</name>
    <dbReference type="NCBI Taxonomy" id="1080073"/>
    <lineage>
        <taxon>Bacteria</taxon>
        <taxon>Bacillati</taxon>
        <taxon>Actinomycetota</taxon>
        <taxon>Actinomycetes</taxon>
        <taxon>Streptosporangiales</taxon>
        <taxon>Thermomonosporaceae</taxon>
        <taxon>Actinoallomurus</taxon>
    </lineage>
</organism>